<feature type="transmembrane region" description="Helical" evidence="1">
    <location>
        <begin position="308"/>
        <end position="327"/>
    </location>
</feature>
<keyword evidence="1" id="KW-0812">Transmembrane</keyword>
<dbReference type="EMBL" id="VBWP01000001">
    <property type="protein sequence ID" value="TLG77521.1"/>
    <property type="molecule type" value="Genomic_DNA"/>
</dbReference>
<dbReference type="Pfam" id="PF06166">
    <property type="entry name" value="DUF979"/>
    <property type="match status" value="1"/>
</dbReference>
<dbReference type="InParanoid" id="A0A5R8QHK2"/>
<feature type="transmembrane region" description="Helical" evidence="1">
    <location>
        <begin position="242"/>
        <end position="260"/>
    </location>
</feature>
<evidence type="ECO:0000313" key="3">
    <source>
        <dbReference type="Proteomes" id="UP000306912"/>
    </source>
</evidence>
<accession>A0A5R8QHK2</accession>
<protein>
    <submittedName>
        <fullName evidence="2">DUF979 domain-containing protein</fullName>
    </submittedName>
</protein>
<evidence type="ECO:0000313" key="2">
    <source>
        <dbReference type="EMBL" id="TLG77521.1"/>
    </source>
</evidence>
<feature type="transmembrane region" description="Helical" evidence="1">
    <location>
        <begin position="266"/>
        <end position="287"/>
    </location>
</feature>
<proteinExistence type="predicted"/>
<dbReference type="InterPro" id="IPR009323">
    <property type="entry name" value="DUF979"/>
</dbReference>
<dbReference type="Proteomes" id="UP000306912">
    <property type="component" value="Unassembled WGS sequence"/>
</dbReference>
<gene>
    <name evidence="2" type="ORF">FEZ08_01970</name>
</gene>
<dbReference type="OrthoDB" id="1689651at2"/>
<feature type="transmembrane region" description="Helical" evidence="1">
    <location>
        <begin position="6"/>
        <end position="28"/>
    </location>
</feature>
<organism evidence="2 3">
    <name type="scientific">Culicoidibacter larvae</name>
    <dbReference type="NCBI Taxonomy" id="2579976"/>
    <lineage>
        <taxon>Bacteria</taxon>
        <taxon>Bacillati</taxon>
        <taxon>Bacillota</taxon>
        <taxon>Culicoidibacteria</taxon>
        <taxon>Culicoidibacterales</taxon>
        <taxon>Culicoidibacteraceae</taxon>
        <taxon>Culicoidibacter</taxon>
    </lineage>
</organism>
<feature type="transmembrane region" description="Helical" evidence="1">
    <location>
        <begin position="69"/>
        <end position="87"/>
    </location>
</feature>
<keyword evidence="3" id="KW-1185">Reference proteome</keyword>
<dbReference type="AlphaFoldDB" id="A0A5R8QHK2"/>
<sequence length="331" mass="34410">MDFNWNIILEAFYALAGFLLIACGVMVFQDKENKTRFGGSAFWIITGLIFILGGFVGKVDADGVMGAGIPPQVVGLLVIVLGILSAFKQVNMSHFESISNALKEERAAKLGNKVFIPSIVLALSAMLIAQLLPNIMPDAQKGLGGQIAIGLSAVIGLVCVLLLTRSKLSNVVTDSSRLLQQMGPASILPQLLAALGALFTAAGVGNVIGDLLAGVVPGGNLLIGIIIYCIGMALFTIIMGNGFAAFAVITTGIGVPFVIMQGGNPAIVGALGLTAGYCGTLLTPMAANFNIVPANLLETKSQYTIIKYQAPVALAMLVVHIALMYGLCLVF</sequence>
<feature type="transmembrane region" description="Helical" evidence="1">
    <location>
        <begin position="114"/>
        <end position="132"/>
    </location>
</feature>
<feature type="transmembrane region" description="Helical" evidence="1">
    <location>
        <begin position="185"/>
        <end position="205"/>
    </location>
</feature>
<reference evidence="2 3" key="1">
    <citation type="submission" date="2019-05" db="EMBL/GenBank/DDBJ databases">
        <title>Culicoidintestinum kansasii gen. nov., sp. nov. from the gastrointestinal tract of the biting midge, Culicoides sonorensis.</title>
        <authorList>
            <person name="Neupane S."/>
            <person name="Ghosh A."/>
            <person name="Gunther S."/>
            <person name="Martin K."/>
            <person name="Zurek L."/>
        </authorList>
    </citation>
    <scope>NUCLEOTIDE SEQUENCE [LARGE SCALE GENOMIC DNA]</scope>
    <source>
        <strain evidence="2 3">CS-1</strain>
    </source>
</reference>
<feature type="transmembrane region" description="Helical" evidence="1">
    <location>
        <begin position="144"/>
        <end position="164"/>
    </location>
</feature>
<feature type="transmembrane region" description="Helical" evidence="1">
    <location>
        <begin position="211"/>
        <end position="235"/>
    </location>
</feature>
<keyword evidence="1" id="KW-0472">Membrane</keyword>
<keyword evidence="1" id="KW-1133">Transmembrane helix</keyword>
<name>A0A5R8QHK2_9FIRM</name>
<feature type="transmembrane region" description="Helical" evidence="1">
    <location>
        <begin position="40"/>
        <end position="57"/>
    </location>
</feature>
<evidence type="ECO:0000256" key="1">
    <source>
        <dbReference type="SAM" id="Phobius"/>
    </source>
</evidence>
<comment type="caution">
    <text evidence="2">The sequence shown here is derived from an EMBL/GenBank/DDBJ whole genome shotgun (WGS) entry which is preliminary data.</text>
</comment>